<proteinExistence type="predicted"/>
<dbReference type="PANTHER" id="PTHR35097:SF1">
    <property type="entry name" value="GDSL ESTERASE_LIPASE"/>
    <property type="match status" value="1"/>
</dbReference>
<evidence type="ECO:0000313" key="1">
    <source>
        <dbReference type="EMBL" id="MBX35867.1"/>
    </source>
</evidence>
<accession>A0A2P2N066</accession>
<protein>
    <submittedName>
        <fullName evidence="1">Uncharacterized protein</fullName>
    </submittedName>
</protein>
<name>A0A2P2N066_RHIMU</name>
<sequence length="212" mass="22974">MTVRKSNVVASVARSFSCPGMQLYDNGVGHCLGTFGQIVCQFPGGAKLSLFGLHQVTKSVTPHLSFGAVTVPVGFLKPHRDPETTIETSAEVSLVPAATDPHMTVSSGSIAMKLEKELEENTTIDGWIEIKDLNNKQFQWAVNVSDASEDEFGWGMSVSGMFEGRNSGSRVQAESYIKLNLGKKFSLKPGIAYVVDGNARILGLMLRSNWSF</sequence>
<dbReference type="EMBL" id="GGEC01055383">
    <property type="protein sequence ID" value="MBX35867.1"/>
    <property type="molecule type" value="Transcribed_RNA"/>
</dbReference>
<reference evidence="1" key="1">
    <citation type="submission" date="2018-02" db="EMBL/GenBank/DDBJ databases">
        <title>Rhizophora mucronata_Transcriptome.</title>
        <authorList>
            <person name="Meera S.P."/>
            <person name="Sreeshan A."/>
            <person name="Augustine A."/>
        </authorList>
    </citation>
    <scope>NUCLEOTIDE SEQUENCE</scope>
    <source>
        <tissue evidence="1">Leaf</tissue>
    </source>
</reference>
<dbReference type="PANTHER" id="PTHR35097">
    <property type="entry name" value="GDSL ESTERASE/LIPASE"/>
    <property type="match status" value="1"/>
</dbReference>
<dbReference type="AlphaFoldDB" id="A0A2P2N066"/>
<organism evidence="1">
    <name type="scientific">Rhizophora mucronata</name>
    <name type="common">Asiatic mangrove</name>
    <dbReference type="NCBI Taxonomy" id="61149"/>
    <lineage>
        <taxon>Eukaryota</taxon>
        <taxon>Viridiplantae</taxon>
        <taxon>Streptophyta</taxon>
        <taxon>Embryophyta</taxon>
        <taxon>Tracheophyta</taxon>
        <taxon>Spermatophyta</taxon>
        <taxon>Magnoliopsida</taxon>
        <taxon>eudicotyledons</taxon>
        <taxon>Gunneridae</taxon>
        <taxon>Pentapetalae</taxon>
        <taxon>rosids</taxon>
        <taxon>fabids</taxon>
        <taxon>Malpighiales</taxon>
        <taxon>Rhizophoraceae</taxon>
        <taxon>Rhizophora</taxon>
    </lineage>
</organism>